<proteinExistence type="predicted"/>
<evidence type="ECO:0000313" key="3">
    <source>
        <dbReference type="Proteomes" id="UP000294744"/>
    </source>
</evidence>
<evidence type="ECO:0000256" key="1">
    <source>
        <dbReference type="SAM" id="MobiDB-lite"/>
    </source>
</evidence>
<evidence type="ECO:0000313" key="2">
    <source>
        <dbReference type="EMBL" id="TDC94140.1"/>
    </source>
</evidence>
<feature type="region of interest" description="Disordered" evidence="1">
    <location>
        <begin position="1"/>
        <end position="32"/>
    </location>
</feature>
<comment type="caution">
    <text evidence="2">The sequence shown here is derived from an EMBL/GenBank/DDBJ whole genome shotgun (WGS) entry which is preliminary data.</text>
</comment>
<dbReference type="Proteomes" id="UP000294744">
    <property type="component" value="Unassembled WGS sequence"/>
</dbReference>
<dbReference type="OrthoDB" id="4565272at2"/>
<feature type="region of interest" description="Disordered" evidence="1">
    <location>
        <begin position="59"/>
        <end position="84"/>
    </location>
</feature>
<accession>A0A4R4UQG7</accession>
<gene>
    <name evidence="2" type="ORF">E1161_09080</name>
</gene>
<keyword evidence="3" id="KW-1185">Reference proteome</keyword>
<organism evidence="2 3">
    <name type="scientific">Saccharopolyspora aridisoli</name>
    <dbReference type="NCBI Taxonomy" id="2530385"/>
    <lineage>
        <taxon>Bacteria</taxon>
        <taxon>Bacillati</taxon>
        <taxon>Actinomycetota</taxon>
        <taxon>Actinomycetes</taxon>
        <taxon>Pseudonocardiales</taxon>
        <taxon>Pseudonocardiaceae</taxon>
        <taxon>Saccharopolyspora</taxon>
    </lineage>
</organism>
<reference evidence="2 3" key="1">
    <citation type="submission" date="2019-03" db="EMBL/GenBank/DDBJ databases">
        <title>Draft genome sequences of novel Actinobacteria.</title>
        <authorList>
            <person name="Sahin N."/>
            <person name="Ay H."/>
            <person name="Saygin H."/>
        </authorList>
    </citation>
    <scope>NUCLEOTIDE SEQUENCE [LARGE SCALE GENOMIC DNA]</scope>
    <source>
        <strain evidence="2 3">16K404</strain>
    </source>
</reference>
<dbReference type="EMBL" id="SMKV01000008">
    <property type="protein sequence ID" value="TDC94140.1"/>
    <property type="molecule type" value="Genomic_DNA"/>
</dbReference>
<dbReference type="AlphaFoldDB" id="A0A4R4UQG7"/>
<name>A0A4R4UQG7_9PSEU</name>
<sequence>MAIDRAARAKRREELRATAPAPTPERSSAASAAMEVEGLFNVGVKHQLDHLAWVEVAKEDERESGAGPLDLDSNVVRLRRSPSA</sequence>
<protein>
    <submittedName>
        <fullName evidence="2">Uncharacterized protein</fullName>
    </submittedName>
</protein>
<dbReference type="RefSeq" id="WP_132621557.1">
    <property type="nucleotide sequence ID" value="NZ_SMKV01000008.1"/>
</dbReference>
<feature type="compositionally biased region" description="Basic and acidic residues" evidence="1">
    <location>
        <begin position="1"/>
        <end position="16"/>
    </location>
</feature>